<comment type="similarity">
    <text evidence="7">Belongs to the TonB-dependent receptor family.</text>
</comment>
<evidence type="ECO:0000256" key="5">
    <source>
        <dbReference type="ARBA" id="ARBA00023136"/>
    </source>
</evidence>
<evidence type="ECO:0000313" key="11">
    <source>
        <dbReference type="Proteomes" id="UP000001935"/>
    </source>
</evidence>
<evidence type="ECO:0000256" key="2">
    <source>
        <dbReference type="ARBA" id="ARBA00022448"/>
    </source>
</evidence>
<dbReference type="Pfam" id="PF13620">
    <property type="entry name" value="CarboxypepD_reg"/>
    <property type="match status" value="1"/>
</dbReference>
<comment type="subcellular location">
    <subcellularLocation>
        <location evidence="1 7">Cell outer membrane</location>
        <topology evidence="1 7">Multi-pass membrane protein</topology>
    </subcellularLocation>
</comment>
<evidence type="ECO:0000256" key="8">
    <source>
        <dbReference type="SAM" id="SignalP"/>
    </source>
</evidence>
<dbReference type="InterPro" id="IPR039426">
    <property type="entry name" value="TonB-dep_rcpt-like"/>
</dbReference>
<dbReference type="InterPro" id="IPR008969">
    <property type="entry name" value="CarboxyPept-like_regulatory"/>
</dbReference>
<dbReference type="eggNOG" id="COG4771">
    <property type="taxonomic scope" value="Bacteria"/>
</dbReference>
<dbReference type="InterPro" id="IPR036942">
    <property type="entry name" value="Beta-barrel_TonB_sf"/>
</dbReference>
<gene>
    <name evidence="10" type="ordered locus">Adeh_0270</name>
</gene>
<name>Q2IML3_ANADE</name>
<dbReference type="InterPro" id="IPR057601">
    <property type="entry name" value="Oar-like_b-barrel"/>
</dbReference>
<evidence type="ECO:0000256" key="6">
    <source>
        <dbReference type="ARBA" id="ARBA00023237"/>
    </source>
</evidence>
<evidence type="ECO:0000313" key="10">
    <source>
        <dbReference type="EMBL" id="ABC80046.1"/>
    </source>
</evidence>
<dbReference type="GO" id="GO:0009279">
    <property type="term" value="C:cell outer membrane"/>
    <property type="evidence" value="ECO:0007669"/>
    <property type="project" value="UniProtKB-SubCell"/>
</dbReference>
<dbReference type="RefSeq" id="WP_011419329.1">
    <property type="nucleotide sequence ID" value="NC_007760.1"/>
</dbReference>
<keyword evidence="4 7" id="KW-0812">Transmembrane</keyword>
<evidence type="ECO:0000259" key="9">
    <source>
        <dbReference type="Pfam" id="PF25183"/>
    </source>
</evidence>
<feature type="chain" id="PRO_5004210341" description="TonB-dependent transporter Oar-like beta-barrel domain-containing protein" evidence="8">
    <location>
        <begin position="25"/>
        <end position="1126"/>
    </location>
</feature>
<reference evidence="10 11" key="1">
    <citation type="submission" date="2006-01" db="EMBL/GenBank/DDBJ databases">
        <title>Complete sequence of Anaeromyxobacter dehalogenans 2CP-C.</title>
        <authorList>
            <consortium name="US DOE Joint Genome Institute"/>
            <person name="Copeland A."/>
            <person name="Lucas S."/>
            <person name="Lapidus A."/>
            <person name="Barry K."/>
            <person name="Detter J.C."/>
            <person name="Glavina T."/>
            <person name="Hammon N."/>
            <person name="Israni S."/>
            <person name="Pitluck S."/>
            <person name="Brettin T."/>
            <person name="Bruce D."/>
            <person name="Han C."/>
            <person name="Tapia R."/>
            <person name="Gilna P."/>
            <person name="Kiss H."/>
            <person name="Schmutz J."/>
            <person name="Larimer F."/>
            <person name="Land M."/>
            <person name="Kyrpides N."/>
            <person name="Anderson I."/>
            <person name="Sanford R.A."/>
            <person name="Ritalahti K.M."/>
            <person name="Thomas H.S."/>
            <person name="Kirby J.R."/>
            <person name="Zhulin I.B."/>
            <person name="Loeffler F.E."/>
            <person name="Richardson P."/>
        </authorList>
    </citation>
    <scope>NUCLEOTIDE SEQUENCE [LARGE SCALE GENOMIC DNA]</scope>
    <source>
        <strain evidence="10 11">2CP-C</strain>
    </source>
</reference>
<dbReference type="KEGG" id="ade:Adeh_0270"/>
<keyword evidence="5 7" id="KW-0472">Membrane</keyword>
<dbReference type="PROSITE" id="PS52016">
    <property type="entry name" value="TONB_DEPENDENT_REC_3"/>
    <property type="match status" value="1"/>
</dbReference>
<dbReference type="STRING" id="290397.Adeh_0270"/>
<dbReference type="AlphaFoldDB" id="Q2IML3"/>
<dbReference type="SUPFAM" id="SSF56935">
    <property type="entry name" value="Porins"/>
    <property type="match status" value="1"/>
</dbReference>
<evidence type="ECO:0000256" key="7">
    <source>
        <dbReference type="PROSITE-ProRule" id="PRU01360"/>
    </source>
</evidence>
<evidence type="ECO:0000256" key="4">
    <source>
        <dbReference type="ARBA" id="ARBA00022692"/>
    </source>
</evidence>
<evidence type="ECO:0000256" key="1">
    <source>
        <dbReference type="ARBA" id="ARBA00004571"/>
    </source>
</evidence>
<keyword evidence="3 7" id="KW-1134">Transmembrane beta strand</keyword>
<dbReference type="Gene3D" id="2.40.170.20">
    <property type="entry name" value="TonB-dependent receptor, beta-barrel domain"/>
    <property type="match status" value="1"/>
</dbReference>
<keyword evidence="6 7" id="KW-0998">Cell outer membrane</keyword>
<feature type="domain" description="TonB-dependent transporter Oar-like beta-barrel" evidence="9">
    <location>
        <begin position="365"/>
        <end position="957"/>
    </location>
</feature>
<evidence type="ECO:0000256" key="3">
    <source>
        <dbReference type="ARBA" id="ARBA00022452"/>
    </source>
</evidence>
<dbReference type="Pfam" id="PF25183">
    <property type="entry name" value="OMP_b-brl_4"/>
    <property type="match status" value="1"/>
</dbReference>
<keyword evidence="8" id="KW-0732">Signal</keyword>
<keyword evidence="2 7" id="KW-0813">Transport</keyword>
<dbReference type="EMBL" id="CP000251">
    <property type="protein sequence ID" value="ABC80046.1"/>
    <property type="molecule type" value="Genomic_DNA"/>
</dbReference>
<dbReference type="OrthoDB" id="9768147at2"/>
<proteinExistence type="inferred from homology"/>
<organism evidence="10 11">
    <name type="scientific">Anaeromyxobacter dehalogenans (strain 2CP-C)</name>
    <dbReference type="NCBI Taxonomy" id="290397"/>
    <lineage>
        <taxon>Bacteria</taxon>
        <taxon>Pseudomonadati</taxon>
        <taxon>Myxococcota</taxon>
        <taxon>Myxococcia</taxon>
        <taxon>Myxococcales</taxon>
        <taxon>Cystobacterineae</taxon>
        <taxon>Anaeromyxobacteraceae</taxon>
        <taxon>Anaeromyxobacter</taxon>
    </lineage>
</organism>
<dbReference type="HOGENOM" id="CLU_006298_3_0_7"/>
<dbReference type="SUPFAM" id="SSF49464">
    <property type="entry name" value="Carboxypeptidase regulatory domain-like"/>
    <property type="match status" value="1"/>
</dbReference>
<protein>
    <recommendedName>
        <fullName evidence="9">TonB-dependent transporter Oar-like beta-barrel domain-containing protein</fullName>
    </recommendedName>
</protein>
<feature type="signal peptide" evidence="8">
    <location>
        <begin position="1"/>
        <end position="24"/>
    </location>
</feature>
<sequence length="1126" mass="121048">MRKKLLRLLRIAPLALLFAGVAFAQTTGTIIGVVTDASTGKPVAGAVIVARSPNLQGEQTAVTDANGNYRITLLPPGAYSLAVQLEGFKPAERSDITMRADKTIRANIAVVPEAVQMEEQVVRTGAAPVVNIGAAESGAVVSREFMANIPVGRSVENVATVVPTAQADTYGVSFAGAQSPENSYIVDGLNVTDPVYGTFAGNPNSQTLTPTLQNNFVQEIDVKTGGFQPEYGRTTGGVLNVVTRSGSNEYHGSVFTDFTPRMLIDPTGKIAGTNGEAIGWRRKPNEGAYDLDFGFEVGGPIMKDKLWFYAGVAPIVTRTYTERFLQLNRLAADPDTGEMVPVVNESSGLIEQDIVPGTEKVYRSGRTTYQYVGKLTYLLDENNNLTLSAVGMPTSATSISMAGGPSRRTFDESGNTFDGSLRYAGKFLEKRLIVEAQAGWHYNSSAPKDKTQAGVDQLNTPTLQFRFRTPVTNFEQLDECANDGNQNARCGVNLYNIGGLGYLSDAVSNRLATRVSASYLSEFLGSHNTKVGVDFERSTFAQDKRYAGGYYYATTGNGIIYTRRGYGYVNTPDVPPDDPNYGLIPTSRGTITGTSTVPGNVVFATRVQNTAGTNSTAVFAQDSWQLPQNVTLNYGIRWEGQSLNNISNPSSNGFTINNSWAPRVQAIWDFTGSGRGKVAGSWGRFFYAMPLDLGDRTFGAERSLLYYMPTSTVGGAPGCAIPGNATRGGMSSPTDQSLVSYDTRQLSPSACGVTNWGGNYAQGGADLRNRNFLFGTSGTAASPVSPDISQAYVDQFGGQIEYEVLSDLSVGLEYAGRRQGDIIEDMSPNDGLGYYIGNPTKGGEFTGSDGVVYNPSAPTATDTATGRVMVIPFPKPERSYDGVTLSVRKNFSRGWQASASYTYSVLRGNYAGPYRPEDDQLDPGITSQYDIPSIMTNQKGYLYGDRPHQIKLFGSYTWAASPRFSLTGGAAYTGQSGNPVSALAGYNDSYDVSQTFVVPRGMGGRSPWTNKVDLRGAVEYVIKAPYALKFTVDVFNVFNSEDAVIMDQDYTFDMTQPISGAKCSNKSSVGKANPVQALQSACPDLKYLKTIDGRNVTVNPNWGRPAPGTASFMMPLSLRLGLSLSF</sequence>
<accession>Q2IML3</accession>
<dbReference type="Gene3D" id="2.60.40.1120">
    <property type="entry name" value="Carboxypeptidase-like, regulatory domain"/>
    <property type="match status" value="1"/>
</dbReference>
<dbReference type="Proteomes" id="UP000001935">
    <property type="component" value="Chromosome"/>
</dbReference>